<evidence type="ECO:0000313" key="3">
    <source>
        <dbReference type="Proteomes" id="UP000004318"/>
    </source>
</evidence>
<dbReference type="InterPro" id="IPR023373">
    <property type="entry name" value="YmcC_sf"/>
</dbReference>
<dbReference type="InterPro" id="IPR021308">
    <property type="entry name" value="GfcB"/>
</dbReference>
<dbReference type="eggNOG" id="ENOG5032Z0I">
    <property type="taxonomic scope" value="Bacteria"/>
</dbReference>
<dbReference type="SUPFAM" id="SSF159270">
    <property type="entry name" value="YmcC-like"/>
    <property type="match status" value="1"/>
</dbReference>
<dbReference type="RefSeq" id="WP_009806835.1">
    <property type="nucleotide sequence ID" value="NZ_CH724131.1"/>
</dbReference>
<comment type="caution">
    <text evidence="2">The sequence shown here is derived from an EMBL/GenBank/DDBJ whole genome shotgun (WGS) entry which is preliminary data.</text>
</comment>
<keyword evidence="3" id="KW-1185">Reference proteome</keyword>
<accession>A3TY47</accession>
<dbReference type="Pfam" id="PF11102">
    <property type="entry name" value="YjbF"/>
    <property type="match status" value="1"/>
</dbReference>
<gene>
    <name evidence="2" type="ORF">OB2597_13093</name>
</gene>
<dbReference type="STRING" id="252305.OB2597_13093"/>
<feature type="chain" id="PRO_5002660430" description="Lipoprotein" evidence="1">
    <location>
        <begin position="20"/>
        <end position="213"/>
    </location>
</feature>
<dbReference type="Proteomes" id="UP000004318">
    <property type="component" value="Unassembled WGS sequence"/>
</dbReference>
<dbReference type="PROSITE" id="PS51257">
    <property type="entry name" value="PROKAR_LIPOPROTEIN"/>
    <property type="match status" value="1"/>
</dbReference>
<protein>
    <recommendedName>
        <fullName evidence="4">Lipoprotein</fullName>
    </recommendedName>
</protein>
<evidence type="ECO:0008006" key="4">
    <source>
        <dbReference type="Google" id="ProtNLM"/>
    </source>
</evidence>
<keyword evidence="1" id="KW-0732">Signal</keyword>
<dbReference type="OrthoDB" id="6237231at2"/>
<dbReference type="HOGENOM" id="CLU_099032_0_0_5"/>
<sequence>MISLRLLAAALVLALAACGNDTSQPKAGAALYKQLTARFAQGDDQSPPTRDQLRAAITPEFRAETGNKPLLLASSQRVPVSSILTMFAQNGEVRTYMTPDQISFSLRRGILIASRGLGNDLMSADVSGVLARIRAGSGRAVRVHTYLDGEDQLVDHRFDCAYSRAETGEVLERCEGPTASFTNRYTLNRAGGIAVSVQWISPGLQSYLIEDLG</sequence>
<feature type="signal peptide" evidence="1">
    <location>
        <begin position="1"/>
        <end position="19"/>
    </location>
</feature>
<organism evidence="2 3">
    <name type="scientific">Pseudooceanicola batsensis (strain ATCC BAA-863 / DSM 15984 / KCTC 12145 / HTCC2597)</name>
    <name type="common">Oceanicola batsensis</name>
    <dbReference type="NCBI Taxonomy" id="252305"/>
    <lineage>
        <taxon>Bacteria</taxon>
        <taxon>Pseudomonadati</taxon>
        <taxon>Pseudomonadota</taxon>
        <taxon>Alphaproteobacteria</taxon>
        <taxon>Rhodobacterales</taxon>
        <taxon>Paracoccaceae</taxon>
        <taxon>Pseudooceanicola</taxon>
    </lineage>
</organism>
<name>A3TY47_PSEBH</name>
<evidence type="ECO:0000313" key="2">
    <source>
        <dbReference type="EMBL" id="EAQ03081.1"/>
    </source>
</evidence>
<dbReference type="AlphaFoldDB" id="A3TY47"/>
<proteinExistence type="predicted"/>
<dbReference type="EMBL" id="AAMO01000005">
    <property type="protein sequence ID" value="EAQ03081.1"/>
    <property type="molecule type" value="Genomic_DNA"/>
</dbReference>
<reference evidence="2 3" key="1">
    <citation type="journal article" date="2010" name="J. Bacteriol.">
        <title>Genome sequences of Oceanicola granulosus HTCC2516(T) and Oceanicola batsensis HTCC2597(TDelta).</title>
        <authorList>
            <person name="Thrash J.C."/>
            <person name="Cho J.C."/>
            <person name="Vergin K.L."/>
            <person name="Giovannoni S.J."/>
        </authorList>
    </citation>
    <scope>NUCLEOTIDE SEQUENCE [LARGE SCALE GENOMIC DNA]</scope>
    <source>
        <strain evidence="3">ATCC BAA-863 / DSM 15984 / KCTC 12145 / HTCC2597</strain>
    </source>
</reference>
<dbReference type="Gene3D" id="2.40.360.10">
    <property type="entry name" value="YmcC-like"/>
    <property type="match status" value="1"/>
</dbReference>
<evidence type="ECO:0000256" key="1">
    <source>
        <dbReference type="SAM" id="SignalP"/>
    </source>
</evidence>